<dbReference type="PANTHER" id="PTHR46239:SF1">
    <property type="entry name" value="DNA REPAIR PROTEIN RAD51 HOMOLOG 3"/>
    <property type="match status" value="1"/>
</dbReference>
<dbReference type="SUPFAM" id="SSF52540">
    <property type="entry name" value="P-loop containing nucleoside triphosphate hydrolases"/>
    <property type="match status" value="1"/>
</dbReference>
<dbReference type="InterPro" id="IPR020588">
    <property type="entry name" value="RecA_ATP-bd"/>
</dbReference>
<evidence type="ECO:0000256" key="4">
    <source>
        <dbReference type="ARBA" id="ARBA00022840"/>
    </source>
</evidence>
<dbReference type="Gene3D" id="3.40.50.300">
    <property type="entry name" value="P-loop containing nucleotide triphosphate hydrolases"/>
    <property type="match status" value="1"/>
</dbReference>
<feature type="region of interest" description="Disordered" evidence="7">
    <location>
        <begin position="1"/>
        <end position="35"/>
    </location>
</feature>
<evidence type="ECO:0000256" key="5">
    <source>
        <dbReference type="ARBA" id="ARBA00023204"/>
    </source>
</evidence>
<dbReference type="PANTHER" id="PTHR46239">
    <property type="entry name" value="DNA REPAIR PROTEIN RAD51 HOMOLOG 3 RAD51C"/>
    <property type="match status" value="1"/>
</dbReference>
<evidence type="ECO:0000313" key="9">
    <source>
        <dbReference type="EMBL" id="TKA72559.1"/>
    </source>
</evidence>
<dbReference type="AlphaFoldDB" id="A0A4V5NI76"/>
<evidence type="ECO:0000259" key="8">
    <source>
        <dbReference type="PROSITE" id="PS50162"/>
    </source>
</evidence>
<reference evidence="9 10" key="1">
    <citation type="submission" date="2017-03" db="EMBL/GenBank/DDBJ databases">
        <title>Genomes of endolithic fungi from Antarctica.</title>
        <authorList>
            <person name="Coleine C."/>
            <person name="Masonjones S."/>
            <person name="Stajich J.E."/>
        </authorList>
    </citation>
    <scope>NUCLEOTIDE SEQUENCE [LARGE SCALE GENOMIC DNA]</scope>
    <source>
        <strain evidence="9 10">CCFEE 5187</strain>
    </source>
</reference>
<dbReference type="GO" id="GO:0033063">
    <property type="term" value="C:Rad51B-Rad51C-Rad51D-XRCC2 complex"/>
    <property type="evidence" value="ECO:0007669"/>
    <property type="project" value="TreeGrafter"/>
</dbReference>
<dbReference type="GO" id="GO:0140664">
    <property type="term" value="F:ATP-dependent DNA damage sensor activity"/>
    <property type="evidence" value="ECO:0007669"/>
    <property type="project" value="InterPro"/>
</dbReference>
<proteinExistence type="predicted"/>
<dbReference type="CDD" id="cd01393">
    <property type="entry name" value="RecA-like"/>
    <property type="match status" value="1"/>
</dbReference>
<evidence type="ECO:0000256" key="2">
    <source>
        <dbReference type="ARBA" id="ARBA00022741"/>
    </source>
</evidence>
<evidence type="ECO:0000313" key="10">
    <source>
        <dbReference type="Proteomes" id="UP000308768"/>
    </source>
</evidence>
<evidence type="ECO:0000256" key="6">
    <source>
        <dbReference type="ARBA" id="ARBA00023242"/>
    </source>
</evidence>
<dbReference type="GO" id="GO:0005657">
    <property type="term" value="C:replication fork"/>
    <property type="evidence" value="ECO:0007669"/>
    <property type="project" value="TreeGrafter"/>
</dbReference>
<dbReference type="GO" id="GO:0008821">
    <property type="term" value="F:crossover junction DNA endonuclease activity"/>
    <property type="evidence" value="ECO:0007669"/>
    <property type="project" value="TreeGrafter"/>
</dbReference>
<keyword evidence="3" id="KW-0227">DNA damage</keyword>
<keyword evidence="10" id="KW-1185">Reference proteome</keyword>
<organism evidence="9 10">
    <name type="scientific">Cryomyces minteri</name>
    <dbReference type="NCBI Taxonomy" id="331657"/>
    <lineage>
        <taxon>Eukaryota</taxon>
        <taxon>Fungi</taxon>
        <taxon>Dikarya</taxon>
        <taxon>Ascomycota</taxon>
        <taxon>Pezizomycotina</taxon>
        <taxon>Dothideomycetes</taxon>
        <taxon>Dothideomycetes incertae sedis</taxon>
        <taxon>Cryomyces</taxon>
    </lineage>
</organism>
<comment type="caution">
    <text evidence="9">The sequence shown here is derived from an EMBL/GenBank/DDBJ whole genome shotgun (WGS) entry which is preliminary data.</text>
</comment>
<evidence type="ECO:0000256" key="3">
    <source>
        <dbReference type="ARBA" id="ARBA00022763"/>
    </source>
</evidence>
<name>A0A4V5NI76_9PEZI</name>
<comment type="subcellular location">
    <subcellularLocation>
        <location evidence="1">Nucleus</location>
    </subcellularLocation>
</comment>
<keyword evidence="5" id="KW-0234">DNA repair</keyword>
<evidence type="ECO:0000256" key="1">
    <source>
        <dbReference type="ARBA" id="ARBA00004123"/>
    </source>
</evidence>
<dbReference type="GO" id="GO:0000707">
    <property type="term" value="P:meiotic DNA recombinase assembly"/>
    <property type="evidence" value="ECO:0007669"/>
    <property type="project" value="TreeGrafter"/>
</dbReference>
<evidence type="ECO:0000256" key="7">
    <source>
        <dbReference type="SAM" id="MobiDB-lite"/>
    </source>
</evidence>
<dbReference type="EMBL" id="NAJN01000491">
    <property type="protein sequence ID" value="TKA72559.1"/>
    <property type="molecule type" value="Genomic_DNA"/>
</dbReference>
<feature type="domain" description="RecA family profile 1" evidence="8">
    <location>
        <begin position="34"/>
        <end position="245"/>
    </location>
</feature>
<dbReference type="STRING" id="331657.A0A4V5NI76"/>
<dbReference type="PROSITE" id="PS50162">
    <property type="entry name" value="RECA_2"/>
    <property type="match status" value="1"/>
</dbReference>
<keyword evidence="2" id="KW-0547">Nucleotide-binding</keyword>
<accession>A0A4V5NI76</accession>
<gene>
    <name evidence="9" type="ORF">B0A49_07393</name>
</gene>
<feature type="region of interest" description="Disordered" evidence="7">
    <location>
        <begin position="412"/>
        <end position="431"/>
    </location>
</feature>
<feature type="compositionally biased region" description="Polar residues" evidence="7">
    <location>
        <begin position="11"/>
        <end position="31"/>
    </location>
</feature>
<dbReference type="GO" id="GO:0007131">
    <property type="term" value="P:reciprocal meiotic recombination"/>
    <property type="evidence" value="ECO:0007669"/>
    <property type="project" value="TreeGrafter"/>
</dbReference>
<dbReference type="GO" id="GO:0005524">
    <property type="term" value="F:ATP binding"/>
    <property type="evidence" value="ECO:0007669"/>
    <property type="project" value="UniProtKB-KW"/>
</dbReference>
<dbReference type="OrthoDB" id="5957327at2759"/>
<keyword evidence="4" id="KW-0067">ATP-binding</keyword>
<dbReference type="InterPro" id="IPR027417">
    <property type="entry name" value="P-loop_NTPase"/>
</dbReference>
<dbReference type="GO" id="GO:0033065">
    <property type="term" value="C:Rad51C-XRCC3 complex"/>
    <property type="evidence" value="ECO:0007669"/>
    <property type="project" value="TreeGrafter"/>
</dbReference>
<dbReference type="InterPro" id="IPR052093">
    <property type="entry name" value="HR_Repair_Mediator"/>
</dbReference>
<dbReference type="GO" id="GO:0000400">
    <property type="term" value="F:four-way junction DNA binding"/>
    <property type="evidence" value="ECO:0007669"/>
    <property type="project" value="TreeGrafter"/>
</dbReference>
<sequence>MGDSKQAAPLPSSSSHRLPTVSATQALQDLKSSAPRGISTGLGQLDHLLSRRDAAPTDGEGAGAGGLERGKVTELWGPPGVGKTALAYAFVSSVVYLQAAASALYAGDNVVWVDASSKLPGPRLQEILSSSAASATSQESPSSSNRKAIELLVGFHHYQIPTLSHLIALLVRPPPTFPPRATSLVVVDGISTLFDNAYPRSPDTPKSDTARWAAGRRFAVQTTLITSIGNMAALNNLPALLTSQVVTRVRAGSGMGALLCPAIQSTDWENGISTILVMFRDFAGSATSRTRGNSEGREEEKEKMRRMRFVGVLKANGVTMANEGGVGPVVPFSVEREGLREMKFPSAELTVRPILTSPIQPVTRKRDYDEIADSDEELGSDEQYGWAELDEGEVAAEGLIIADDMRESTTGIKSKERAYDTSAAMDDGSNA</sequence>
<protein>
    <recommendedName>
        <fullName evidence="8">RecA family profile 1 domain-containing protein</fullName>
    </recommendedName>
</protein>
<dbReference type="Proteomes" id="UP000308768">
    <property type="component" value="Unassembled WGS sequence"/>
</dbReference>
<keyword evidence="6" id="KW-0539">Nucleus</keyword>